<name>A0A5C6VZ82_9BACI</name>
<keyword evidence="1" id="KW-0812">Transmembrane</keyword>
<protein>
    <submittedName>
        <fullName evidence="2">DUF4129 domain-containing protein</fullName>
    </submittedName>
</protein>
<dbReference type="EMBL" id="VOQF01000007">
    <property type="protein sequence ID" value="TXC90304.1"/>
    <property type="molecule type" value="Genomic_DNA"/>
</dbReference>
<evidence type="ECO:0000256" key="1">
    <source>
        <dbReference type="SAM" id="Phobius"/>
    </source>
</evidence>
<dbReference type="RefSeq" id="WP_146949405.1">
    <property type="nucleotide sequence ID" value="NZ_VOQF01000007.1"/>
</dbReference>
<accession>A0A5C6VZ82</accession>
<proteinExistence type="predicted"/>
<evidence type="ECO:0000313" key="2">
    <source>
        <dbReference type="EMBL" id="TXC90304.1"/>
    </source>
</evidence>
<gene>
    <name evidence="2" type="ORF">FS935_14725</name>
</gene>
<keyword evidence="1" id="KW-0472">Membrane</keyword>
<keyword evidence="1" id="KW-1133">Transmembrane helix</keyword>
<keyword evidence="3" id="KW-1185">Reference proteome</keyword>
<dbReference type="Proteomes" id="UP000321363">
    <property type="component" value="Unassembled WGS sequence"/>
</dbReference>
<feature type="transmembrane region" description="Helical" evidence="1">
    <location>
        <begin position="59"/>
        <end position="84"/>
    </location>
</feature>
<evidence type="ECO:0000313" key="3">
    <source>
        <dbReference type="Proteomes" id="UP000321363"/>
    </source>
</evidence>
<dbReference type="AlphaFoldDB" id="A0A5C6VZ82"/>
<comment type="caution">
    <text evidence="2">The sequence shown here is derived from an EMBL/GenBank/DDBJ whole genome shotgun (WGS) entry which is preliminary data.</text>
</comment>
<reference evidence="2 3" key="1">
    <citation type="journal article" date="2005" name="Int. J. Syst. Evol. Microbiol.">
        <title>Bacillus litoralis sp. nov., isolated from a tidal flat of the Yellow Sea in Korea.</title>
        <authorList>
            <person name="Yoon J.H."/>
            <person name="Oh T.K."/>
        </authorList>
    </citation>
    <scope>NUCLEOTIDE SEQUENCE [LARGE SCALE GENOMIC DNA]</scope>
    <source>
        <strain evidence="2 3">SW-211</strain>
    </source>
</reference>
<sequence>MLNDEKAKKELQEILNQREYLVYEEKPPGFIEKWWNSVEDWLSEWLEGLFPTIEPASGIGGQVLLTLIVIMILLLLGVFVFIIFRNGKRKRALRKYQPLQTIDEMKWSYQKHLRESERQELQREFNLSTRHLFLGLLLYFHEKDLLKARIWKTNWEYYDELMKVNKQWANQFYNLAQLFDEVTYGERIIGEEEYHHFKKIVLNLIEDEEFHHHLSEQGERNGV</sequence>
<organism evidence="2 3">
    <name type="scientific">Metabacillus litoralis</name>
    <dbReference type="NCBI Taxonomy" id="152268"/>
    <lineage>
        <taxon>Bacteria</taxon>
        <taxon>Bacillati</taxon>
        <taxon>Bacillota</taxon>
        <taxon>Bacilli</taxon>
        <taxon>Bacillales</taxon>
        <taxon>Bacillaceae</taxon>
        <taxon>Metabacillus</taxon>
    </lineage>
</organism>